<evidence type="ECO:0000313" key="11">
    <source>
        <dbReference type="EMBL" id="ACZ09232.1"/>
    </source>
</evidence>
<dbReference type="STRING" id="526218.Sterm_2379"/>
<dbReference type="RefSeq" id="WP_012861826.1">
    <property type="nucleotide sequence ID" value="NC_013517.1"/>
</dbReference>
<accession>D1AL89</accession>
<dbReference type="AlphaFoldDB" id="D1AL89"/>
<dbReference type="SUPFAM" id="SSF55718">
    <property type="entry name" value="SCP-like"/>
    <property type="match status" value="1"/>
</dbReference>
<name>D1AL89_SEBTE</name>
<reference evidence="11 12" key="2">
    <citation type="journal article" date="2010" name="Stand. Genomic Sci.">
        <title>Complete genome sequence of Sebaldella termitidis type strain (NCTC 11300).</title>
        <authorList>
            <person name="Harmon-Smith M."/>
            <person name="Celia L."/>
            <person name="Chertkov O."/>
            <person name="Lapidus A."/>
            <person name="Copeland A."/>
            <person name="Glavina Del Rio T."/>
            <person name="Nolan M."/>
            <person name="Lucas S."/>
            <person name="Tice H."/>
            <person name="Cheng J.F."/>
            <person name="Han C."/>
            <person name="Detter J.C."/>
            <person name="Bruce D."/>
            <person name="Goodwin L."/>
            <person name="Pitluck S."/>
            <person name="Pati A."/>
            <person name="Liolios K."/>
            <person name="Ivanova N."/>
            <person name="Mavromatis K."/>
            <person name="Mikhailova N."/>
            <person name="Chen A."/>
            <person name="Palaniappan K."/>
            <person name="Land M."/>
            <person name="Hauser L."/>
            <person name="Chang Y.J."/>
            <person name="Jeffries C.D."/>
            <person name="Brettin T."/>
            <person name="Goker M."/>
            <person name="Beck B."/>
            <person name="Bristow J."/>
            <person name="Eisen J.A."/>
            <person name="Markowitz V."/>
            <person name="Hugenholtz P."/>
            <person name="Kyrpides N.C."/>
            <person name="Klenk H.P."/>
            <person name="Chen F."/>
        </authorList>
    </citation>
    <scope>NUCLEOTIDE SEQUENCE [LARGE SCALE GENOMIC DNA]</scope>
    <source>
        <strain evidence="12">ATCC 33386 / NCTC 11300</strain>
    </source>
</reference>
<evidence type="ECO:0000256" key="3">
    <source>
        <dbReference type="ARBA" id="ARBA00022801"/>
    </source>
</evidence>
<dbReference type="InterPro" id="IPR044097">
    <property type="entry name" value="Bds1/SdsA1_MBL-fold"/>
</dbReference>
<proteinExistence type="inferred from homology"/>
<reference evidence="12" key="1">
    <citation type="submission" date="2009-09" db="EMBL/GenBank/DDBJ databases">
        <title>The complete chromosome of Sebaldella termitidis ATCC 33386.</title>
        <authorList>
            <consortium name="US DOE Joint Genome Institute (JGI-PGF)"/>
            <person name="Lucas S."/>
            <person name="Copeland A."/>
            <person name="Lapidus A."/>
            <person name="Glavina del Rio T."/>
            <person name="Dalin E."/>
            <person name="Tice H."/>
            <person name="Bruce D."/>
            <person name="Goodwin L."/>
            <person name="Pitluck S."/>
            <person name="Kyrpides N."/>
            <person name="Mavromatis K."/>
            <person name="Ivanova N."/>
            <person name="Mikhailova N."/>
            <person name="Sims D."/>
            <person name="Meincke L."/>
            <person name="Brettin T."/>
            <person name="Detter J.C."/>
            <person name="Han C."/>
            <person name="Larimer F."/>
            <person name="Land M."/>
            <person name="Hauser L."/>
            <person name="Markowitz V."/>
            <person name="Cheng J.F."/>
            <person name="Hugenholtz P."/>
            <person name="Woyke T."/>
            <person name="Wu D."/>
            <person name="Eisen J.A."/>
        </authorList>
    </citation>
    <scope>NUCLEOTIDE SEQUENCE [LARGE SCALE GENOMIC DNA]</scope>
    <source>
        <strain evidence="12">ATCC 33386 / NCTC 11300</strain>
    </source>
</reference>
<keyword evidence="9" id="KW-0732">Signal</keyword>
<evidence type="ECO:0000256" key="6">
    <source>
        <dbReference type="ARBA" id="ARBA00066568"/>
    </source>
</evidence>
<dbReference type="CDD" id="cd07710">
    <property type="entry name" value="arylsulfatase_Sdsa1-like_MBL-fold"/>
    <property type="match status" value="1"/>
</dbReference>
<dbReference type="Gene3D" id="1.25.40.880">
    <property type="entry name" value="Alkyl sulfatase, dimerisation domain"/>
    <property type="match status" value="1"/>
</dbReference>
<organism evidence="11 12">
    <name type="scientific">Sebaldella termitidis (strain ATCC 33386 / NCTC 11300)</name>
    <dbReference type="NCBI Taxonomy" id="526218"/>
    <lineage>
        <taxon>Bacteria</taxon>
        <taxon>Fusobacteriati</taxon>
        <taxon>Fusobacteriota</taxon>
        <taxon>Fusobacteriia</taxon>
        <taxon>Fusobacteriales</taxon>
        <taxon>Leptotrichiaceae</taxon>
        <taxon>Sebaldella</taxon>
    </lineage>
</organism>
<dbReference type="InterPro" id="IPR036527">
    <property type="entry name" value="SCP2_sterol-bd_dom_sf"/>
</dbReference>
<dbReference type="Gene3D" id="3.30.1050.10">
    <property type="entry name" value="SCP2 sterol-binding domain"/>
    <property type="match status" value="1"/>
</dbReference>
<dbReference type="InterPro" id="IPR001279">
    <property type="entry name" value="Metallo-B-lactamas"/>
</dbReference>
<dbReference type="PANTHER" id="PTHR43223">
    <property type="entry name" value="ALKYL/ARYL-SULFATASE"/>
    <property type="match status" value="1"/>
</dbReference>
<dbReference type="KEGG" id="str:Sterm_2379"/>
<evidence type="ECO:0000256" key="2">
    <source>
        <dbReference type="ARBA" id="ARBA00022723"/>
    </source>
</evidence>
<sequence>MEIKKNILKLAVLSLVLSVNLLAAETSKDATSFTKEKNEQVLQELPFSDTQDFDDAKKGFVATLPKLVIPSSDGHNVWDITSYEFLNGKSAPFTVNPSLWRIAQINNINGLFKVTDRVYQVRGFDISNMTIVEGNKGLIITDPIMSAETAKAALDLYYQNRPKKPIVAVIYSHSHGDHYGGVRGVITDEDVKSGKVKVYAPEGFLEEAVSENVYAGNAMGRRALYMYGALLPRGEKGQVDGGLGKTTSVGSVGLIAPTDIISKNTETRTIDGVQIEFSLVPGTEAPSEMIMYYPQFKLLNTAEDATHTLHNLYTLRGAQVRDAAKWWKAIDMMLSTYGDKAEVVIAQHHWPKWGNKEINTYLEKQRDAYKYIHDQTLNLANKGYTMNEIAEMIKLPDVLEQEWSLRGYYGSVNHDAKAVYQRYLGWYDSNPANLNPLPPEEASKKYVEVMGGSKSIIKKAKEYYKNGEYRWVAELMNRVVFAEPDNQEAKNLAADALEQLGYQTENATWRNEYLMGAFELRNGKVKLPAGIGADTPDTIRAMTVDMFLDYMGIRLNSEKAKNTSITMNWDIPDIKSKYTVTMENSVLVYRKVDSFKNNADITLTLPKEALNNILVKQSTLDKEIQSGNAKIAGDVEKFKEALTFFDTFTPDFNIVTP</sequence>
<dbReference type="SUPFAM" id="SSF56281">
    <property type="entry name" value="Metallo-hydrolase/oxidoreductase"/>
    <property type="match status" value="1"/>
</dbReference>
<dbReference type="Pfam" id="PF14864">
    <property type="entry name" value="Alkyl_sulf_C"/>
    <property type="match status" value="1"/>
</dbReference>
<dbReference type="Proteomes" id="UP000000845">
    <property type="component" value="Chromosome"/>
</dbReference>
<feature type="signal peptide" evidence="9">
    <location>
        <begin position="1"/>
        <end position="23"/>
    </location>
</feature>
<dbReference type="InterPro" id="IPR029228">
    <property type="entry name" value="Alkyl_sulf_dimr"/>
</dbReference>
<evidence type="ECO:0000259" key="10">
    <source>
        <dbReference type="SMART" id="SM00849"/>
    </source>
</evidence>
<dbReference type="EC" id="3.1.6.21" evidence="6"/>
<evidence type="ECO:0000256" key="7">
    <source>
        <dbReference type="ARBA" id="ARBA00068034"/>
    </source>
</evidence>
<evidence type="ECO:0000256" key="8">
    <source>
        <dbReference type="ARBA" id="ARBA00075789"/>
    </source>
</evidence>
<dbReference type="FunFam" id="3.60.15.30:FF:000001">
    <property type="entry name" value="Alkyl/aryl-sulfatase BDS1"/>
    <property type="match status" value="1"/>
</dbReference>
<dbReference type="InterPro" id="IPR036866">
    <property type="entry name" value="RibonucZ/Hydroxyglut_hydro"/>
</dbReference>
<dbReference type="InterPro" id="IPR052195">
    <property type="entry name" value="Bact_Alkyl/Aryl-Sulfatase"/>
</dbReference>
<dbReference type="Pfam" id="PF14863">
    <property type="entry name" value="Alkyl_sulf_dimr"/>
    <property type="match status" value="1"/>
</dbReference>
<dbReference type="FunFam" id="1.25.40.880:FF:000001">
    <property type="entry name" value="SDS hydrolase SdsA1"/>
    <property type="match status" value="1"/>
</dbReference>
<dbReference type="InterPro" id="IPR038536">
    <property type="entry name" value="Alkyl/aryl-sulf_dimr_sf"/>
</dbReference>
<dbReference type="EMBL" id="CP001739">
    <property type="protein sequence ID" value="ACZ09232.1"/>
    <property type="molecule type" value="Genomic_DNA"/>
</dbReference>
<dbReference type="Gene3D" id="3.60.15.30">
    <property type="entry name" value="Metallo-beta-lactamase domain"/>
    <property type="match status" value="1"/>
</dbReference>
<protein>
    <recommendedName>
        <fullName evidence="7">Linear primary-alkylsulfatase</fullName>
        <ecNumber evidence="6">3.1.6.21</ecNumber>
    </recommendedName>
    <alternativeName>
        <fullName evidence="8">Type III linear primary-alkylsulfatase</fullName>
    </alternativeName>
</protein>
<dbReference type="InterPro" id="IPR029229">
    <property type="entry name" value="Alkyl_sulf_C"/>
</dbReference>
<feature type="chain" id="PRO_5003020262" description="Linear primary-alkylsulfatase" evidence="9">
    <location>
        <begin position="24"/>
        <end position="657"/>
    </location>
</feature>
<dbReference type="GO" id="GO:0046983">
    <property type="term" value="F:protein dimerization activity"/>
    <property type="evidence" value="ECO:0007669"/>
    <property type="project" value="InterPro"/>
</dbReference>
<keyword evidence="4" id="KW-0862">Zinc</keyword>
<comment type="similarity">
    <text evidence="5">Belongs to the metallo-beta-lactamase superfamily. Type III sulfatase family.</text>
</comment>
<dbReference type="GO" id="GO:0046872">
    <property type="term" value="F:metal ion binding"/>
    <property type="evidence" value="ECO:0007669"/>
    <property type="project" value="UniProtKB-KW"/>
</dbReference>
<dbReference type="Pfam" id="PF00753">
    <property type="entry name" value="Lactamase_B"/>
    <property type="match status" value="1"/>
</dbReference>
<dbReference type="GO" id="GO:0018741">
    <property type="term" value="F:linear primary-alkylsulfatase activity"/>
    <property type="evidence" value="ECO:0007669"/>
    <property type="project" value="UniProtKB-EC"/>
</dbReference>
<keyword evidence="2" id="KW-0479">Metal-binding</keyword>
<dbReference type="GO" id="GO:0018909">
    <property type="term" value="P:dodecyl sulfate metabolic process"/>
    <property type="evidence" value="ECO:0007669"/>
    <property type="project" value="InterPro"/>
</dbReference>
<evidence type="ECO:0000256" key="5">
    <source>
        <dbReference type="ARBA" id="ARBA00033751"/>
    </source>
</evidence>
<dbReference type="SMART" id="SM00849">
    <property type="entry name" value="Lactamase_B"/>
    <property type="match status" value="1"/>
</dbReference>
<gene>
    <name evidence="11" type="ordered locus">Sterm_2379</name>
</gene>
<comment type="cofactor">
    <cofactor evidence="1">
        <name>Zn(2+)</name>
        <dbReference type="ChEBI" id="CHEBI:29105"/>
    </cofactor>
</comment>
<keyword evidence="12" id="KW-1185">Reference proteome</keyword>
<dbReference type="eggNOG" id="COG2015">
    <property type="taxonomic scope" value="Bacteria"/>
</dbReference>
<evidence type="ECO:0000256" key="1">
    <source>
        <dbReference type="ARBA" id="ARBA00001947"/>
    </source>
</evidence>
<dbReference type="PANTHER" id="PTHR43223:SF1">
    <property type="entry name" value="ALKYL_ARYL-SULFATASE BDS1"/>
    <property type="match status" value="1"/>
</dbReference>
<evidence type="ECO:0000256" key="9">
    <source>
        <dbReference type="SAM" id="SignalP"/>
    </source>
</evidence>
<evidence type="ECO:0000313" key="12">
    <source>
        <dbReference type="Proteomes" id="UP000000845"/>
    </source>
</evidence>
<dbReference type="HOGENOM" id="CLU_014655_1_0_0"/>
<feature type="domain" description="Metallo-beta-lactamase" evidence="10">
    <location>
        <begin position="126"/>
        <end position="348"/>
    </location>
</feature>
<evidence type="ECO:0000256" key="4">
    <source>
        <dbReference type="ARBA" id="ARBA00022833"/>
    </source>
</evidence>
<keyword evidence="3" id="KW-0378">Hydrolase</keyword>